<evidence type="ECO:0000256" key="5">
    <source>
        <dbReference type="ARBA" id="ARBA00023045"/>
    </source>
</evidence>
<evidence type="ECO:0000256" key="2">
    <source>
        <dbReference type="ARBA" id="ARBA00022670"/>
    </source>
</evidence>
<proteinExistence type="predicted"/>
<organism evidence="7">
    <name type="scientific">Myoviridae sp. ctQYc56</name>
    <dbReference type="NCBI Taxonomy" id="2825100"/>
    <lineage>
        <taxon>Viruses</taxon>
        <taxon>Duplodnaviria</taxon>
        <taxon>Heunggongvirae</taxon>
        <taxon>Uroviricota</taxon>
        <taxon>Caudoviricetes</taxon>
    </lineage>
</organism>
<keyword evidence="5" id="KW-1273">Viral capsid maturation</keyword>
<feature type="domain" description="Prohead serine protease" evidence="6">
    <location>
        <begin position="10"/>
        <end position="171"/>
    </location>
</feature>
<dbReference type="NCBIfam" id="TIGR01543">
    <property type="entry name" value="proheadase_HK97"/>
    <property type="match status" value="1"/>
</dbReference>
<dbReference type="InterPro" id="IPR054613">
    <property type="entry name" value="Peptidase_S78_dom"/>
</dbReference>
<dbReference type="Pfam" id="PF04586">
    <property type="entry name" value="Peptidase_S78"/>
    <property type="match status" value="1"/>
</dbReference>
<keyword evidence="4" id="KW-0118">Viral capsid assembly</keyword>
<evidence type="ECO:0000256" key="3">
    <source>
        <dbReference type="ARBA" id="ARBA00022801"/>
    </source>
</evidence>
<keyword evidence="3" id="KW-0378">Hydrolase</keyword>
<dbReference type="EMBL" id="BK015547">
    <property type="protein sequence ID" value="DAE12295.1"/>
    <property type="molecule type" value="Genomic_DNA"/>
</dbReference>
<evidence type="ECO:0000259" key="6">
    <source>
        <dbReference type="Pfam" id="PF04586"/>
    </source>
</evidence>
<dbReference type="GO" id="GO:0046797">
    <property type="term" value="P:viral procapsid maturation"/>
    <property type="evidence" value="ECO:0007669"/>
    <property type="project" value="UniProtKB-KW"/>
</dbReference>
<evidence type="ECO:0000256" key="1">
    <source>
        <dbReference type="ARBA" id="ARBA00022612"/>
    </source>
</evidence>
<dbReference type="GO" id="GO:0008233">
    <property type="term" value="F:peptidase activity"/>
    <property type="evidence" value="ECO:0007669"/>
    <property type="project" value="UniProtKB-KW"/>
</dbReference>
<reference evidence="7" key="1">
    <citation type="journal article" date="2021" name="Proc. Natl. Acad. Sci. U.S.A.">
        <title>A Catalog of Tens of Thousands of Viruses from Human Metagenomes Reveals Hidden Associations with Chronic Diseases.</title>
        <authorList>
            <person name="Tisza M.J."/>
            <person name="Buck C.B."/>
        </authorList>
    </citation>
    <scope>NUCLEOTIDE SEQUENCE</scope>
    <source>
        <strain evidence="7">CtQYc56</strain>
    </source>
</reference>
<sequence>MEIFKRNYSFEIRANEDKENKNYTLTGRPIVYNSKTDLGYFDEIIEVGALDKANLKDVRFLVNHDTNRIPLARATEKNKKSTMRFSVDKNGMEISVELDVENNSEARALYSAVQRGDITGMSFMFTIDGEEWENLESEHPTRHIKSIGQVFEVSAVTFPAYEASEISARDKKSLDGAVNKARSNDLDLLKLKAKYIYK</sequence>
<evidence type="ECO:0000313" key="7">
    <source>
        <dbReference type="EMBL" id="DAE12295.1"/>
    </source>
</evidence>
<dbReference type="GO" id="GO:0006508">
    <property type="term" value="P:proteolysis"/>
    <property type="evidence" value="ECO:0007669"/>
    <property type="project" value="UniProtKB-KW"/>
</dbReference>
<accession>A0A8S5PZ19</accession>
<protein>
    <submittedName>
        <fullName evidence="7">Prohead serine protease</fullName>
    </submittedName>
</protein>
<evidence type="ECO:0000256" key="4">
    <source>
        <dbReference type="ARBA" id="ARBA00022950"/>
    </source>
</evidence>
<keyword evidence="1" id="KW-1188">Viral release from host cell</keyword>
<dbReference type="InterPro" id="IPR006433">
    <property type="entry name" value="Prohead_protease"/>
</dbReference>
<name>A0A8S5PZ19_9CAUD</name>
<keyword evidence="2 7" id="KW-0645">Protease</keyword>